<dbReference type="Proteomes" id="UP000326759">
    <property type="component" value="Unassembled WGS sequence"/>
</dbReference>
<feature type="compositionally biased region" description="Polar residues" evidence="1">
    <location>
        <begin position="253"/>
        <end position="263"/>
    </location>
</feature>
<feature type="region of interest" description="Disordered" evidence="1">
    <location>
        <begin position="416"/>
        <end position="443"/>
    </location>
</feature>
<evidence type="ECO:0000256" key="1">
    <source>
        <dbReference type="SAM" id="MobiDB-lite"/>
    </source>
</evidence>
<keyword evidence="3" id="KW-1185">Reference proteome</keyword>
<feature type="compositionally biased region" description="Low complexity" evidence="1">
    <location>
        <begin position="485"/>
        <end position="508"/>
    </location>
</feature>
<feature type="region of interest" description="Disordered" evidence="1">
    <location>
        <begin position="356"/>
        <end position="403"/>
    </location>
</feature>
<feature type="compositionally biased region" description="Acidic residues" evidence="1">
    <location>
        <begin position="388"/>
        <end position="403"/>
    </location>
</feature>
<gene>
    <name evidence="2" type="ORF">Anas_13669</name>
</gene>
<accession>A0A5N5SL67</accession>
<feature type="region of interest" description="Disordered" evidence="1">
    <location>
        <begin position="113"/>
        <end position="175"/>
    </location>
</feature>
<proteinExistence type="predicted"/>
<organism evidence="2 3">
    <name type="scientific">Armadillidium nasatum</name>
    <dbReference type="NCBI Taxonomy" id="96803"/>
    <lineage>
        <taxon>Eukaryota</taxon>
        <taxon>Metazoa</taxon>
        <taxon>Ecdysozoa</taxon>
        <taxon>Arthropoda</taxon>
        <taxon>Crustacea</taxon>
        <taxon>Multicrustacea</taxon>
        <taxon>Malacostraca</taxon>
        <taxon>Eumalacostraca</taxon>
        <taxon>Peracarida</taxon>
        <taxon>Isopoda</taxon>
        <taxon>Oniscidea</taxon>
        <taxon>Crinocheta</taxon>
        <taxon>Armadillidiidae</taxon>
        <taxon>Armadillidium</taxon>
    </lineage>
</organism>
<feature type="compositionally biased region" description="Basic residues" evidence="1">
    <location>
        <begin position="427"/>
        <end position="436"/>
    </location>
</feature>
<feature type="region of interest" description="Disordered" evidence="1">
    <location>
        <begin position="288"/>
        <end position="323"/>
    </location>
</feature>
<feature type="compositionally biased region" description="Low complexity" evidence="1">
    <location>
        <begin position="297"/>
        <end position="310"/>
    </location>
</feature>
<protein>
    <submittedName>
        <fullName evidence="2">Uncharacterized protein</fullName>
    </submittedName>
</protein>
<feature type="compositionally biased region" description="Low complexity" evidence="1">
    <location>
        <begin position="417"/>
        <end position="426"/>
    </location>
</feature>
<evidence type="ECO:0000313" key="2">
    <source>
        <dbReference type="EMBL" id="KAB7494811.1"/>
    </source>
</evidence>
<feature type="region of interest" description="Disordered" evidence="1">
    <location>
        <begin position="721"/>
        <end position="741"/>
    </location>
</feature>
<feature type="region of interest" description="Disordered" evidence="1">
    <location>
        <begin position="473"/>
        <end position="508"/>
    </location>
</feature>
<reference evidence="2 3" key="1">
    <citation type="journal article" date="2019" name="PLoS Biol.">
        <title>Sex chromosomes control vertical transmission of feminizing Wolbachia symbionts in an isopod.</title>
        <authorList>
            <person name="Becking T."/>
            <person name="Chebbi M.A."/>
            <person name="Giraud I."/>
            <person name="Moumen B."/>
            <person name="Laverre T."/>
            <person name="Caubet Y."/>
            <person name="Peccoud J."/>
            <person name="Gilbert C."/>
            <person name="Cordaux R."/>
        </authorList>
    </citation>
    <scope>NUCLEOTIDE SEQUENCE [LARGE SCALE GENOMIC DNA]</scope>
    <source>
        <strain evidence="2">ANa2</strain>
        <tissue evidence="2">Whole body excluding digestive tract and cuticle</tissue>
    </source>
</reference>
<feature type="non-terminal residue" evidence="2">
    <location>
        <position position="766"/>
    </location>
</feature>
<feature type="compositionally biased region" description="Polar residues" evidence="1">
    <location>
        <begin position="113"/>
        <end position="126"/>
    </location>
</feature>
<comment type="caution">
    <text evidence="2">The sequence shown here is derived from an EMBL/GenBank/DDBJ whole genome shotgun (WGS) entry which is preliminary data.</text>
</comment>
<dbReference type="EMBL" id="SEYY01023524">
    <property type="protein sequence ID" value="KAB7494811.1"/>
    <property type="molecule type" value="Genomic_DNA"/>
</dbReference>
<sequence length="766" mass="81996">MFYGKPRPIECLDKDTNFCDSLICNILELIIFLMSSYEKPYQKNNVFYNIDSKNMNFTNSDLSSSQDDLDLPLKDEFPNSPPTNCNNYCPLSALDRDSSDTFISCSPPDTPSKCLNSSPAPNQSPCSHVMSDSPALPIPSSPEPLSWPEHQPCDYDESCQQHRHSSPLPSPPAYQYSITQNRVESPSSVSVHPIANRLSPPPTEFHCPSVSLIPEPLPLTEKTPLLSGDRPNEELHQLSCPPPLPPPPPSSLNTPQINNPSSSQFIDESFTLRLSPSYREPFYSLSPKSELSIDGKSSPVVPSLSSSPLPNLMGEEDSSNATGTGLVSVAAAGEDAPVIKEEIKEKKDVQLLESCVNHEDSTKPSTSSCSNKVLPEAVQEPPCIVDLTGDDDSLDGDGDDDEVEIVSADQPVVFLGRETVSSSSASRRNRKRKRHDSSRTVEETIVIHEDPPSVLSEGPSSSSTGTATVINVADSPEGIGTDDANPNITSSSIPNSYSSRNNNNNDYSSNSSTGIFEMTDASRVFGDLLNSPVIPLDNHGSSLSSQLSDSLSASSYCNCSSAAAANEGINTSARVCRLHHNSRAVTSLLPHMPIPRCGSREERRQSSINPQPIMITPGQSLDAPIPQDVINDIESLLNDNAHGPSSSSSSNYVRGFFIRPPSGSSGASGSSADYVRAGFLSRHTTQLPSPVEVDLRPTSAFQPSISHESTSCVRTVSGTSISSVSSSSSVKSSSSDFGDDSGGLSCPICFESFQDIKSAGRSLSST</sequence>
<feature type="region of interest" description="Disordered" evidence="1">
    <location>
        <begin position="591"/>
        <end position="622"/>
    </location>
</feature>
<name>A0A5N5SL67_9CRUS</name>
<dbReference type="AlphaFoldDB" id="A0A5N5SL67"/>
<evidence type="ECO:0000313" key="3">
    <source>
        <dbReference type="Proteomes" id="UP000326759"/>
    </source>
</evidence>
<feature type="compositionally biased region" description="Pro residues" evidence="1">
    <location>
        <begin position="240"/>
        <end position="250"/>
    </location>
</feature>
<feature type="compositionally biased region" description="Low complexity" evidence="1">
    <location>
        <begin position="721"/>
        <end position="736"/>
    </location>
</feature>
<feature type="region of interest" description="Disordered" evidence="1">
    <location>
        <begin position="216"/>
        <end position="263"/>
    </location>
</feature>